<evidence type="ECO:0000313" key="6">
    <source>
        <dbReference type="Proteomes" id="UP000199035"/>
    </source>
</evidence>
<dbReference type="Pfam" id="PF01420">
    <property type="entry name" value="Methylase_S"/>
    <property type="match status" value="1"/>
</dbReference>
<comment type="similarity">
    <text evidence="1">Belongs to the type-I restriction system S methylase family.</text>
</comment>
<gene>
    <name evidence="5" type="ORF">SAMN05421643_11033</name>
</gene>
<reference evidence="6" key="1">
    <citation type="submission" date="2016-10" db="EMBL/GenBank/DDBJ databases">
        <authorList>
            <person name="Varghese N."/>
            <person name="Submissions S."/>
        </authorList>
    </citation>
    <scope>NUCLEOTIDE SEQUENCE [LARGE SCALE GENOMIC DNA]</scope>
    <source>
        <strain evidence="6">ANC 5109</strain>
    </source>
</reference>
<dbReference type="GO" id="GO:0003677">
    <property type="term" value="F:DNA binding"/>
    <property type="evidence" value="ECO:0007669"/>
    <property type="project" value="UniProtKB-KW"/>
</dbReference>
<proteinExistence type="inferred from homology"/>
<accession>A0A1H3JRT9</accession>
<dbReference type="PANTHER" id="PTHR43140:SF1">
    <property type="entry name" value="TYPE I RESTRICTION ENZYME ECOKI SPECIFICITY SUBUNIT"/>
    <property type="match status" value="1"/>
</dbReference>
<keyword evidence="6" id="KW-1185">Reference proteome</keyword>
<sequence>MTLRDVGTWYGGGTPSKSHSDYWENGTIPWVSPKDMGRPIVDSAQDYITEDAIENSSTKLVPANSIAIVVRSSILDKLLPSALIPVPVALNQDMKAVIPHNHIMPSYLAHMIRSRGEDILRAARKTGGSVASIESSKLFSFYVPIPHLDEQKRIVTILDKFDTFTSSITEGLPREIELRQKQYEYYRDLLLSFPQSSIPSH</sequence>
<dbReference type="InterPro" id="IPR044946">
    <property type="entry name" value="Restrct_endonuc_typeI_TRD_sf"/>
</dbReference>
<name>A0A1H3JRT9_9GAMM</name>
<evidence type="ECO:0000256" key="3">
    <source>
        <dbReference type="ARBA" id="ARBA00023125"/>
    </source>
</evidence>
<dbReference type="EMBL" id="FNPK01000010">
    <property type="protein sequence ID" value="SDY42601.1"/>
    <property type="molecule type" value="Genomic_DNA"/>
</dbReference>
<dbReference type="RefSeq" id="WP_092690066.1">
    <property type="nucleotide sequence ID" value="NZ_FNPK01000010.1"/>
</dbReference>
<dbReference type="CDD" id="cd17249">
    <property type="entry name" value="RMtype1_S_EcoR124I-TRD2-CR2_like"/>
    <property type="match status" value="1"/>
</dbReference>
<feature type="domain" description="Type I restriction modification DNA specificity" evidence="4">
    <location>
        <begin position="2"/>
        <end position="177"/>
    </location>
</feature>
<dbReference type="InterPro" id="IPR000055">
    <property type="entry name" value="Restrct_endonuc_typeI_TRD"/>
</dbReference>
<evidence type="ECO:0000259" key="4">
    <source>
        <dbReference type="Pfam" id="PF01420"/>
    </source>
</evidence>
<organism evidence="5 6">
    <name type="scientific">Acinetobacter kyonggiensis</name>
    <dbReference type="NCBI Taxonomy" id="595670"/>
    <lineage>
        <taxon>Bacteria</taxon>
        <taxon>Pseudomonadati</taxon>
        <taxon>Pseudomonadota</taxon>
        <taxon>Gammaproteobacteria</taxon>
        <taxon>Moraxellales</taxon>
        <taxon>Moraxellaceae</taxon>
        <taxon>Acinetobacter</taxon>
    </lineage>
</organism>
<keyword evidence="3" id="KW-0238">DNA-binding</keyword>
<evidence type="ECO:0000313" key="5">
    <source>
        <dbReference type="EMBL" id="SDY42601.1"/>
    </source>
</evidence>
<dbReference type="GO" id="GO:0009307">
    <property type="term" value="P:DNA restriction-modification system"/>
    <property type="evidence" value="ECO:0007669"/>
    <property type="project" value="UniProtKB-KW"/>
</dbReference>
<evidence type="ECO:0000256" key="1">
    <source>
        <dbReference type="ARBA" id="ARBA00010923"/>
    </source>
</evidence>
<protein>
    <submittedName>
        <fullName evidence="5">Type I restriction enzyme, S subunit</fullName>
    </submittedName>
</protein>
<dbReference type="InterPro" id="IPR051212">
    <property type="entry name" value="Type-I_RE_S_subunit"/>
</dbReference>
<dbReference type="Proteomes" id="UP000199035">
    <property type="component" value="Unassembled WGS sequence"/>
</dbReference>
<dbReference type="AlphaFoldDB" id="A0A1H3JRT9"/>
<dbReference type="STRING" id="595670.SAMN05421643_11033"/>
<evidence type="ECO:0000256" key="2">
    <source>
        <dbReference type="ARBA" id="ARBA00022747"/>
    </source>
</evidence>
<keyword evidence="2" id="KW-0680">Restriction system</keyword>
<dbReference type="Gene3D" id="3.90.220.20">
    <property type="entry name" value="DNA methylase specificity domains"/>
    <property type="match status" value="1"/>
</dbReference>
<dbReference type="Gene3D" id="1.10.287.1120">
    <property type="entry name" value="Bipartite methylase S protein"/>
    <property type="match status" value="1"/>
</dbReference>
<dbReference type="PANTHER" id="PTHR43140">
    <property type="entry name" value="TYPE-1 RESTRICTION ENZYME ECOKI SPECIFICITY PROTEIN"/>
    <property type="match status" value="1"/>
</dbReference>
<dbReference type="SUPFAM" id="SSF116734">
    <property type="entry name" value="DNA methylase specificity domain"/>
    <property type="match status" value="1"/>
</dbReference>